<dbReference type="InterPro" id="IPR029063">
    <property type="entry name" value="SAM-dependent_MTases_sf"/>
</dbReference>
<comment type="similarity">
    <text evidence="1">Belongs to the N(4)/N(6)-methyltransferase family.</text>
</comment>
<evidence type="ECO:0000259" key="3">
    <source>
        <dbReference type="Pfam" id="PF12161"/>
    </source>
</evidence>
<evidence type="ECO:0000313" key="4">
    <source>
        <dbReference type="EMBL" id="MBC9246033.1"/>
    </source>
</evidence>
<gene>
    <name evidence="4" type="ORF">H4P12_04745</name>
</gene>
<proteinExistence type="inferred from homology"/>
<dbReference type="GO" id="GO:0009307">
    <property type="term" value="P:DNA restriction-modification system"/>
    <property type="evidence" value="ECO:0007669"/>
    <property type="project" value="UniProtKB-KW"/>
</dbReference>
<sequence length="67" mass="7558">MARPKKEKKPKSIASTQSLGAFVKGICDIMRRSNCASALQYVPELTWILFLRLLDAQERRRSSSTSS</sequence>
<evidence type="ECO:0000313" key="5">
    <source>
        <dbReference type="Proteomes" id="UP000608594"/>
    </source>
</evidence>
<organism evidence="4 5">
    <name type="scientific">Paracoccus amoyensis</name>
    <dbReference type="NCBI Taxonomy" id="2760093"/>
    <lineage>
        <taxon>Bacteria</taxon>
        <taxon>Pseudomonadati</taxon>
        <taxon>Pseudomonadota</taxon>
        <taxon>Alphaproteobacteria</taxon>
        <taxon>Rhodobacterales</taxon>
        <taxon>Paracoccaceae</taxon>
        <taxon>Paracoccus</taxon>
    </lineage>
</organism>
<dbReference type="SUPFAM" id="SSF53335">
    <property type="entry name" value="S-adenosyl-L-methionine-dependent methyltransferases"/>
    <property type="match status" value="1"/>
</dbReference>
<keyword evidence="5" id="KW-1185">Reference proteome</keyword>
<dbReference type="EMBL" id="JACOQL010000001">
    <property type="protein sequence ID" value="MBC9246033.1"/>
    <property type="molecule type" value="Genomic_DNA"/>
</dbReference>
<protein>
    <recommendedName>
        <fullName evidence="3">N6 adenine-specific DNA methyltransferase N-terminal domain-containing protein</fullName>
    </recommendedName>
</protein>
<reference evidence="4" key="1">
    <citation type="submission" date="2020-08" db="EMBL/GenBank/DDBJ databases">
        <title>Paracoccus amoyensis sp. nov., isolated from the surface seawater at coast of Xiamen, Fujian.</title>
        <authorList>
            <person name="Lyu L."/>
        </authorList>
    </citation>
    <scope>NUCLEOTIDE SEQUENCE</scope>
    <source>
        <strain evidence="4">11-3</strain>
    </source>
</reference>
<dbReference type="AlphaFoldDB" id="A0A926G7R0"/>
<feature type="domain" description="N6 adenine-specific DNA methyltransferase N-terminal" evidence="3">
    <location>
        <begin position="19"/>
        <end position="62"/>
    </location>
</feature>
<dbReference type="Gene3D" id="1.20.1260.30">
    <property type="match status" value="1"/>
</dbReference>
<accession>A0A926G7R0</accession>
<evidence type="ECO:0000256" key="2">
    <source>
        <dbReference type="ARBA" id="ARBA00022747"/>
    </source>
</evidence>
<name>A0A926G7R0_9RHOB</name>
<evidence type="ECO:0000256" key="1">
    <source>
        <dbReference type="ARBA" id="ARBA00006594"/>
    </source>
</evidence>
<comment type="caution">
    <text evidence="4">The sequence shown here is derived from an EMBL/GenBank/DDBJ whole genome shotgun (WGS) entry which is preliminary data.</text>
</comment>
<dbReference type="InterPro" id="IPR038333">
    <property type="entry name" value="T1MK-like_N_sf"/>
</dbReference>
<dbReference type="InterPro" id="IPR022749">
    <property type="entry name" value="D12N6_MeTrfase_N"/>
</dbReference>
<dbReference type="Pfam" id="PF12161">
    <property type="entry name" value="HsdM_N"/>
    <property type="match status" value="1"/>
</dbReference>
<dbReference type="Proteomes" id="UP000608594">
    <property type="component" value="Unassembled WGS sequence"/>
</dbReference>
<keyword evidence="2" id="KW-0680">Restriction system</keyword>
<dbReference type="RefSeq" id="WP_187792401.1">
    <property type="nucleotide sequence ID" value="NZ_JACOQL010000001.1"/>
</dbReference>